<protein>
    <submittedName>
        <fullName evidence="1">Uncharacterized protein</fullName>
    </submittedName>
</protein>
<name>A0A7U9KUY5_9ACTN</name>
<dbReference type="AntiFam" id="ANF00142">
    <property type="entry name" value="Shadow ORF (opposite yadG)"/>
</dbReference>
<dbReference type="EMBL" id="BHZC01000001">
    <property type="protein sequence ID" value="GCD35854.1"/>
    <property type="molecule type" value="Genomic_DNA"/>
</dbReference>
<dbReference type="AlphaFoldDB" id="A0A7U9KUY5"/>
<evidence type="ECO:0000313" key="1">
    <source>
        <dbReference type="EMBL" id="GCD35854.1"/>
    </source>
</evidence>
<evidence type="ECO:0000313" key="2">
    <source>
        <dbReference type="Proteomes" id="UP000287830"/>
    </source>
</evidence>
<reference evidence="1 2" key="1">
    <citation type="submission" date="2018-11" db="EMBL/GenBank/DDBJ databases">
        <title>Whole genome sequence of Streptomyces chrestomyceticus NBRC 13444(T).</title>
        <authorList>
            <person name="Komaki H."/>
            <person name="Tamura T."/>
        </authorList>
    </citation>
    <scope>NUCLEOTIDE SEQUENCE [LARGE SCALE GENOMIC DNA]</scope>
    <source>
        <strain evidence="1 2">NBRC 13444</strain>
    </source>
</reference>
<comment type="caution">
    <text evidence="1">The sequence shown here is derived from an EMBL/GenBank/DDBJ whole genome shotgun (WGS) entry which is preliminary data.</text>
</comment>
<accession>A0A7U9KUY5</accession>
<dbReference type="AntiFam" id="ANF00095">
    <property type="entry name" value="Shadow ORF (opposite ABC transporters)"/>
</dbReference>
<organism evidence="1 2">
    <name type="scientific">Streptomyces chrestomyceticus JCM 4735</name>
    <dbReference type="NCBI Taxonomy" id="1306181"/>
    <lineage>
        <taxon>Bacteria</taxon>
        <taxon>Bacillati</taxon>
        <taxon>Actinomycetota</taxon>
        <taxon>Actinomycetes</taxon>
        <taxon>Kitasatosporales</taxon>
        <taxon>Streptomycetaceae</taxon>
        <taxon>Streptomyces</taxon>
    </lineage>
</organism>
<proteinExistence type="predicted"/>
<dbReference type="Proteomes" id="UP000287830">
    <property type="component" value="Unassembled WGS sequence"/>
</dbReference>
<gene>
    <name evidence="1" type="ORF">OEIGOIKO_03604</name>
</gene>
<sequence length="167" mass="16280">MGAVGGRGCVHQVEEGLFDGGGARTGPQRGGGVLGEDAALAHQEQPVAALGLVHDVGGDEEGGAAVGGEAVEELPQVAAEYGVQADGRFVENEEFRGAEEGDGQGDAAALPAGEVAGQVVGVPGEVDLLDGAAHAFPALGAGGAAGAQHRGEVVEILADGEVVVDRG</sequence>